<comment type="caution">
    <text evidence="2">The sequence shown here is derived from an EMBL/GenBank/DDBJ whole genome shotgun (WGS) entry which is preliminary data.</text>
</comment>
<dbReference type="AlphaFoldDB" id="A0AAV9C661"/>
<reference evidence="2" key="1">
    <citation type="journal article" date="2023" name="Nat. Commun.">
        <title>Diploid and tetraploid genomes of Acorus and the evolution of monocots.</title>
        <authorList>
            <person name="Ma L."/>
            <person name="Liu K.W."/>
            <person name="Li Z."/>
            <person name="Hsiao Y.Y."/>
            <person name="Qi Y."/>
            <person name="Fu T."/>
            <person name="Tang G.D."/>
            <person name="Zhang D."/>
            <person name="Sun W.H."/>
            <person name="Liu D.K."/>
            <person name="Li Y."/>
            <person name="Chen G.Z."/>
            <person name="Liu X.D."/>
            <person name="Liao X.Y."/>
            <person name="Jiang Y.T."/>
            <person name="Yu X."/>
            <person name="Hao Y."/>
            <person name="Huang J."/>
            <person name="Zhao X.W."/>
            <person name="Ke S."/>
            <person name="Chen Y.Y."/>
            <person name="Wu W.L."/>
            <person name="Hsu J.L."/>
            <person name="Lin Y.F."/>
            <person name="Huang M.D."/>
            <person name="Li C.Y."/>
            <person name="Huang L."/>
            <person name="Wang Z.W."/>
            <person name="Zhao X."/>
            <person name="Zhong W.Y."/>
            <person name="Peng D.H."/>
            <person name="Ahmad S."/>
            <person name="Lan S."/>
            <person name="Zhang J.S."/>
            <person name="Tsai W.C."/>
            <person name="Van de Peer Y."/>
            <person name="Liu Z.J."/>
        </authorList>
    </citation>
    <scope>NUCLEOTIDE SEQUENCE</scope>
    <source>
        <strain evidence="2">CP</strain>
    </source>
</reference>
<keyword evidence="3" id="KW-1185">Reference proteome</keyword>
<protein>
    <submittedName>
        <fullName evidence="2">Uncharacterized protein</fullName>
    </submittedName>
</protein>
<accession>A0AAV9C661</accession>
<dbReference type="Proteomes" id="UP001180020">
    <property type="component" value="Unassembled WGS sequence"/>
</dbReference>
<name>A0AAV9C661_ACOCL</name>
<reference evidence="2" key="2">
    <citation type="submission" date="2023-06" db="EMBL/GenBank/DDBJ databases">
        <authorList>
            <person name="Ma L."/>
            <person name="Liu K.-W."/>
            <person name="Li Z."/>
            <person name="Hsiao Y.-Y."/>
            <person name="Qi Y."/>
            <person name="Fu T."/>
            <person name="Tang G."/>
            <person name="Zhang D."/>
            <person name="Sun W.-H."/>
            <person name="Liu D.-K."/>
            <person name="Li Y."/>
            <person name="Chen G.-Z."/>
            <person name="Liu X.-D."/>
            <person name="Liao X.-Y."/>
            <person name="Jiang Y.-T."/>
            <person name="Yu X."/>
            <person name="Hao Y."/>
            <person name="Huang J."/>
            <person name="Zhao X.-W."/>
            <person name="Ke S."/>
            <person name="Chen Y.-Y."/>
            <person name="Wu W.-L."/>
            <person name="Hsu J.-L."/>
            <person name="Lin Y.-F."/>
            <person name="Huang M.-D."/>
            <person name="Li C.-Y."/>
            <person name="Huang L."/>
            <person name="Wang Z.-W."/>
            <person name="Zhao X."/>
            <person name="Zhong W.-Y."/>
            <person name="Peng D.-H."/>
            <person name="Ahmad S."/>
            <person name="Lan S."/>
            <person name="Zhang J.-S."/>
            <person name="Tsai W.-C."/>
            <person name="Van De Peer Y."/>
            <person name="Liu Z.-J."/>
        </authorList>
    </citation>
    <scope>NUCLEOTIDE SEQUENCE</scope>
    <source>
        <strain evidence="2">CP</strain>
        <tissue evidence="2">Leaves</tissue>
    </source>
</reference>
<feature type="region of interest" description="Disordered" evidence="1">
    <location>
        <begin position="1"/>
        <end position="46"/>
    </location>
</feature>
<dbReference type="EMBL" id="JAUJYO010000021">
    <property type="protein sequence ID" value="KAK1284355.1"/>
    <property type="molecule type" value="Genomic_DNA"/>
</dbReference>
<feature type="compositionally biased region" description="Acidic residues" evidence="1">
    <location>
        <begin position="156"/>
        <end position="169"/>
    </location>
</feature>
<feature type="region of interest" description="Disordered" evidence="1">
    <location>
        <begin position="156"/>
        <end position="179"/>
    </location>
</feature>
<sequence>MSGKSGNSMLGGGVEEDYKVTPIPTSESGLSPLPYTPPDSNDPGWRDRALIESNRELKSNLRECIEIFYPDLDIQDVITRKELIAYKNADGLFGKPLAVKQDPLTMMITILWIAGNDAEEEMEVFSGSGLTRTGEPSTSTPSRLLDIDENMHEFVEGDDIPDDETDDDVSNASIEWESD</sequence>
<evidence type="ECO:0000313" key="2">
    <source>
        <dbReference type="EMBL" id="KAK1284355.1"/>
    </source>
</evidence>
<proteinExistence type="predicted"/>
<gene>
    <name evidence="2" type="ORF">QJS10_CPB21g01103</name>
</gene>
<evidence type="ECO:0000256" key="1">
    <source>
        <dbReference type="SAM" id="MobiDB-lite"/>
    </source>
</evidence>
<evidence type="ECO:0000313" key="3">
    <source>
        <dbReference type="Proteomes" id="UP001180020"/>
    </source>
</evidence>
<organism evidence="2 3">
    <name type="scientific">Acorus calamus</name>
    <name type="common">Sweet flag</name>
    <dbReference type="NCBI Taxonomy" id="4465"/>
    <lineage>
        <taxon>Eukaryota</taxon>
        <taxon>Viridiplantae</taxon>
        <taxon>Streptophyta</taxon>
        <taxon>Embryophyta</taxon>
        <taxon>Tracheophyta</taxon>
        <taxon>Spermatophyta</taxon>
        <taxon>Magnoliopsida</taxon>
        <taxon>Liliopsida</taxon>
        <taxon>Acoraceae</taxon>
        <taxon>Acorus</taxon>
    </lineage>
</organism>